<gene>
    <name evidence="2" type="ORF">AURDEDRAFT_174516</name>
</gene>
<evidence type="ECO:0000313" key="3">
    <source>
        <dbReference type="Proteomes" id="UP000006514"/>
    </source>
</evidence>
<feature type="compositionally biased region" description="Acidic residues" evidence="1">
    <location>
        <begin position="158"/>
        <end position="176"/>
    </location>
</feature>
<dbReference type="InParanoid" id="J0WSY5"/>
<dbReference type="KEGG" id="adl:AURDEDRAFT_174516"/>
<feature type="compositionally biased region" description="Polar residues" evidence="1">
    <location>
        <begin position="81"/>
        <end position="91"/>
    </location>
</feature>
<sequence>MSYCGPRDEFKAQSKESNVVPKRVTNTSDARPTKEKPAARLQKQPHDELSGEREVSSREHKTGTDPFESRQLGVGRASGLETGSQASQTDKAASSQRRQSSSWATRLGHTNARIYGSEADQRGTKRMAPGNDGDGDAGAKAGVGNTGSAGGFGKELLGEVDEDREADGEAEDDEEPQQAKRSKANELGASALKDMFARGAKMMRQVEGSGRVPPIEFSSGPVEFNASSSSVQRGNVGSWERGPGDGPQNWRSHIENLKGSGSSLEGKKFTKWRKYRSILGEFEEHNLLLNTSDTTRRGDNDRDTTDLFYAIARKGFAMNNFRESPRVEQDLPGFVDNAAHELNVSSWVNRQHSYANAVNDMKRKLAKVSRNLTTPKARTEPGQNVDDKEGMAGANDVEDEAQAARASPSKKRRRDTQDENVSPRKKACAVEDVIEID</sequence>
<organism evidence="2 3">
    <name type="scientific">Auricularia subglabra (strain TFB-10046 / SS5)</name>
    <name type="common">White-rot fungus</name>
    <name type="synonym">Auricularia delicata (strain TFB10046)</name>
    <dbReference type="NCBI Taxonomy" id="717982"/>
    <lineage>
        <taxon>Eukaryota</taxon>
        <taxon>Fungi</taxon>
        <taxon>Dikarya</taxon>
        <taxon>Basidiomycota</taxon>
        <taxon>Agaricomycotina</taxon>
        <taxon>Agaricomycetes</taxon>
        <taxon>Auriculariales</taxon>
        <taxon>Auriculariaceae</taxon>
        <taxon>Auricularia</taxon>
    </lineage>
</organism>
<evidence type="ECO:0000313" key="2">
    <source>
        <dbReference type="EMBL" id="EJD36392.1"/>
    </source>
</evidence>
<proteinExistence type="predicted"/>
<feature type="compositionally biased region" description="Basic and acidic residues" evidence="1">
    <location>
        <begin position="31"/>
        <end position="63"/>
    </location>
</feature>
<feature type="compositionally biased region" description="Low complexity" evidence="1">
    <location>
        <begin position="92"/>
        <end position="102"/>
    </location>
</feature>
<feature type="region of interest" description="Disordered" evidence="1">
    <location>
        <begin position="369"/>
        <end position="437"/>
    </location>
</feature>
<feature type="compositionally biased region" description="Basic and acidic residues" evidence="1">
    <location>
        <begin position="1"/>
        <end position="14"/>
    </location>
</feature>
<dbReference type="AlphaFoldDB" id="J0WSY5"/>
<reference evidence="3" key="1">
    <citation type="journal article" date="2012" name="Science">
        <title>The Paleozoic origin of enzymatic lignin decomposition reconstructed from 31 fungal genomes.</title>
        <authorList>
            <person name="Floudas D."/>
            <person name="Binder M."/>
            <person name="Riley R."/>
            <person name="Barry K."/>
            <person name="Blanchette R.A."/>
            <person name="Henrissat B."/>
            <person name="Martinez A.T."/>
            <person name="Otillar R."/>
            <person name="Spatafora J.W."/>
            <person name="Yadav J.S."/>
            <person name="Aerts A."/>
            <person name="Benoit I."/>
            <person name="Boyd A."/>
            <person name="Carlson A."/>
            <person name="Copeland A."/>
            <person name="Coutinho P.M."/>
            <person name="de Vries R.P."/>
            <person name="Ferreira P."/>
            <person name="Findley K."/>
            <person name="Foster B."/>
            <person name="Gaskell J."/>
            <person name="Glotzer D."/>
            <person name="Gorecki P."/>
            <person name="Heitman J."/>
            <person name="Hesse C."/>
            <person name="Hori C."/>
            <person name="Igarashi K."/>
            <person name="Jurgens J.A."/>
            <person name="Kallen N."/>
            <person name="Kersten P."/>
            <person name="Kohler A."/>
            <person name="Kuees U."/>
            <person name="Kumar T.K.A."/>
            <person name="Kuo A."/>
            <person name="LaButti K."/>
            <person name="Larrondo L.F."/>
            <person name="Lindquist E."/>
            <person name="Ling A."/>
            <person name="Lombard V."/>
            <person name="Lucas S."/>
            <person name="Lundell T."/>
            <person name="Martin R."/>
            <person name="McLaughlin D.J."/>
            <person name="Morgenstern I."/>
            <person name="Morin E."/>
            <person name="Murat C."/>
            <person name="Nagy L.G."/>
            <person name="Nolan M."/>
            <person name="Ohm R.A."/>
            <person name="Patyshakuliyeva A."/>
            <person name="Rokas A."/>
            <person name="Ruiz-Duenas F.J."/>
            <person name="Sabat G."/>
            <person name="Salamov A."/>
            <person name="Samejima M."/>
            <person name="Schmutz J."/>
            <person name="Slot J.C."/>
            <person name="St John F."/>
            <person name="Stenlid J."/>
            <person name="Sun H."/>
            <person name="Sun S."/>
            <person name="Syed K."/>
            <person name="Tsang A."/>
            <person name="Wiebenga A."/>
            <person name="Young D."/>
            <person name="Pisabarro A."/>
            <person name="Eastwood D.C."/>
            <person name="Martin F."/>
            <person name="Cullen D."/>
            <person name="Grigoriev I.V."/>
            <person name="Hibbett D.S."/>
        </authorList>
    </citation>
    <scope>NUCLEOTIDE SEQUENCE [LARGE SCALE GENOMIC DNA]</scope>
    <source>
        <strain evidence="3">TFB10046</strain>
    </source>
</reference>
<evidence type="ECO:0000256" key="1">
    <source>
        <dbReference type="SAM" id="MobiDB-lite"/>
    </source>
</evidence>
<name>J0WSY5_AURST</name>
<dbReference type="EMBL" id="JH687862">
    <property type="protein sequence ID" value="EJD36392.1"/>
    <property type="molecule type" value="Genomic_DNA"/>
</dbReference>
<dbReference type="Proteomes" id="UP000006514">
    <property type="component" value="Unassembled WGS sequence"/>
</dbReference>
<feature type="region of interest" description="Disordered" evidence="1">
    <location>
        <begin position="1"/>
        <end position="190"/>
    </location>
</feature>
<accession>J0WSY5</accession>
<feature type="compositionally biased region" description="Gly residues" evidence="1">
    <location>
        <begin position="144"/>
        <end position="153"/>
    </location>
</feature>
<keyword evidence="3" id="KW-1185">Reference proteome</keyword>
<feature type="region of interest" description="Disordered" evidence="1">
    <location>
        <begin position="210"/>
        <end position="249"/>
    </location>
</feature>
<feature type="compositionally biased region" description="Polar residues" evidence="1">
    <location>
        <begin position="225"/>
        <end position="235"/>
    </location>
</feature>
<protein>
    <submittedName>
        <fullName evidence="2">Uncharacterized protein</fullName>
    </submittedName>
</protein>